<organism evidence="1 2">
    <name type="scientific">Petrolisthes manimaculis</name>
    <dbReference type="NCBI Taxonomy" id="1843537"/>
    <lineage>
        <taxon>Eukaryota</taxon>
        <taxon>Metazoa</taxon>
        <taxon>Ecdysozoa</taxon>
        <taxon>Arthropoda</taxon>
        <taxon>Crustacea</taxon>
        <taxon>Multicrustacea</taxon>
        <taxon>Malacostraca</taxon>
        <taxon>Eumalacostraca</taxon>
        <taxon>Eucarida</taxon>
        <taxon>Decapoda</taxon>
        <taxon>Pleocyemata</taxon>
        <taxon>Anomura</taxon>
        <taxon>Galatheoidea</taxon>
        <taxon>Porcellanidae</taxon>
        <taxon>Petrolisthes</taxon>
    </lineage>
</organism>
<comment type="caution">
    <text evidence="1">The sequence shown here is derived from an EMBL/GenBank/DDBJ whole genome shotgun (WGS) entry which is preliminary data.</text>
</comment>
<protein>
    <submittedName>
        <fullName evidence="1">Uncharacterized protein</fullName>
    </submittedName>
</protein>
<dbReference type="Proteomes" id="UP001292094">
    <property type="component" value="Unassembled WGS sequence"/>
</dbReference>
<proteinExistence type="predicted"/>
<sequence>MDLIHHRITLEDDTCVSITHDELLCAVKNGKSTAPGKDGLTYNLLNVVLAVKENNPILDLFNMSYVSGL</sequence>
<evidence type="ECO:0000313" key="2">
    <source>
        <dbReference type="Proteomes" id="UP001292094"/>
    </source>
</evidence>
<evidence type="ECO:0000313" key="1">
    <source>
        <dbReference type="EMBL" id="KAK4311095.1"/>
    </source>
</evidence>
<dbReference type="EMBL" id="JAWZYT010001555">
    <property type="protein sequence ID" value="KAK4311095.1"/>
    <property type="molecule type" value="Genomic_DNA"/>
</dbReference>
<name>A0AAE1PPN6_9EUCA</name>
<reference evidence="1" key="1">
    <citation type="submission" date="2023-11" db="EMBL/GenBank/DDBJ databases">
        <title>Genome assemblies of two species of porcelain crab, Petrolisthes cinctipes and Petrolisthes manimaculis (Anomura: Porcellanidae).</title>
        <authorList>
            <person name="Angst P."/>
        </authorList>
    </citation>
    <scope>NUCLEOTIDE SEQUENCE</scope>
    <source>
        <strain evidence="1">PB745_02</strain>
        <tissue evidence="1">Gill</tissue>
    </source>
</reference>
<dbReference type="AlphaFoldDB" id="A0AAE1PPN6"/>
<accession>A0AAE1PPN6</accession>
<gene>
    <name evidence="1" type="ORF">Pmani_017372</name>
</gene>
<keyword evidence="2" id="KW-1185">Reference proteome</keyword>